<dbReference type="InterPro" id="IPR000182">
    <property type="entry name" value="GNAT_dom"/>
</dbReference>
<protein>
    <submittedName>
        <fullName evidence="3">RimJ/RimL family protein N-acetyltransferase/ubiquinone/menaquinone biosynthesis C-methylase UbiE</fullName>
    </submittedName>
</protein>
<dbReference type="EMBL" id="JAVDSB010000001">
    <property type="protein sequence ID" value="MDR6549859.1"/>
    <property type="molecule type" value="Genomic_DNA"/>
</dbReference>
<dbReference type="PANTHER" id="PTHR31438">
    <property type="entry name" value="LYSINE N-ACYLTRANSFERASE C17G9.06C-RELATED"/>
    <property type="match status" value="1"/>
</dbReference>
<evidence type="ECO:0000313" key="4">
    <source>
        <dbReference type="Proteomes" id="UP001267290"/>
    </source>
</evidence>
<dbReference type="Pfam" id="PF13523">
    <property type="entry name" value="Acetyltransf_8"/>
    <property type="match status" value="1"/>
</dbReference>
<dbReference type="SUPFAM" id="SSF55729">
    <property type="entry name" value="Acyl-CoA N-acyltransferases (Nat)"/>
    <property type="match status" value="1"/>
</dbReference>
<feature type="domain" description="N-acetyltransferase" evidence="2">
    <location>
        <begin position="9"/>
        <end position="175"/>
    </location>
</feature>
<dbReference type="InterPro" id="IPR041698">
    <property type="entry name" value="Methyltransf_25"/>
</dbReference>
<dbReference type="Gene3D" id="3.40.50.150">
    <property type="entry name" value="Vaccinia Virus protein VP39"/>
    <property type="match status" value="1"/>
</dbReference>
<dbReference type="Gene3D" id="3.40.630.30">
    <property type="match status" value="1"/>
</dbReference>
<dbReference type="PROSITE" id="PS51186">
    <property type="entry name" value="GNAT"/>
    <property type="match status" value="1"/>
</dbReference>
<dbReference type="CDD" id="cd02440">
    <property type="entry name" value="AdoMet_MTases"/>
    <property type="match status" value="1"/>
</dbReference>
<keyword evidence="1" id="KW-0046">Antibiotic resistance</keyword>
<proteinExistence type="predicted"/>
<accession>A0ABU1NR75</accession>
<dbReference type="PANTHER" id="PTHR31438:SF1">
    <property type="entry name" value="LYSINE N-ACYLTRANSFERASE C17G9.06C-RELATED"/>
    <property type="match status" value="1"/>
</dbReference>
<reference evidence="3 4" key="1">
    <citation type="submission" date="2023-07" db="EMBL/GenBank/DDBJ databases">
        <title>Sorghum-associated microbial communities from plants grown in Nebraska, USA.</title>
        <authorList>
            <person name="Schachtman D."/>
        </authorList>
    </citation>
    <scope>NUCLEOTIDE SEQUENCE [LARGE SCALE GENOMIC DNA]</scope>
    <source>
        <strain evidence="3 4">CC258</strain>
    </source>
</reference>
<dbReference type="Proteomes" id="UP001267290">
    <property type="component" value="Unassembled WGS sequence"/>
</dbReference>
<keyword evidence="4" id="KW-1185">Reference proteome</keyword>
<evidence type="ECO:0000259" key="2">
    <source>
        <dbReference type="PROSITE" id="PS51186"/>
    </source>
</evidence>
<sequence length="409" mass="47500">MLIYQTDALTVRKLASSDKELLVSWLNNPLVLSYYEGRDRPHDMERVEEHFYKEDSATRCLIEYHKKPIGYIQFYEIDEEERLEYGYDDLAGTIYGTDQFIGETDYWNQGIGKLLVTSMVEYLVGELGADRVVMDPQQWNVRAITCYERCGFKKVKELVAHEMHEGELRDCWLIEYSRITKIREEERKYHEACYENYKLFEEGTWLSKPVKTVMQTLSHFDDYENVTVLDLGCGVGRNSIPMAEALKYKGGKVVCVDILQSALTKLLVYSEQFDVSERIETHLSDIGEYDIAADTYDYIVAVSSLEHVDSEQTFKRVLDRMTMGTKDKGIHCLILNSQLQEMDKLTGEELTPLIELNLTTEHLQTIIDNQYEGWEVLLTTLNNLAFDIERNGRPIRLKTACLTFVARKQ</sequence>
<dbReference type="SUPFAM" id="SSF53335">
    <property type="entry name" value="S-adenosyl-L-methionine-dependent methyltransferases"/>
    <property type="match status" value="1"/>
</dbReference>
<name>A0ABU1NR75_9BACL</name>
<dbReference type="InterPro" id="IPR029063">
    <property type="entry name" value="SAM-dependent_MTases_sf"/>
</dbReference>
<organism evidence="3 4">
    <name type="scientific">Paenibacillus qinlingensis</name>
    <dbReference type="NCBI Taxonomy" id="1837343"/>
    <lineage>
        <taxon>Bacteria</taxon>
        <taxon>Bacillati</taxon>
        <taxon>Bacillota</taxon>
        <taxon>Bacilli</taxon>
        <taxon>Bacillales</taxon>
        <taxon>Paenibacillaceae</taxon>
        <taxon>Paenibacillus</taxon>
    </lineage>
</organism>
<gene>
    <name evidence="3" type="ORF">J2736_001042</name>
</gene>
<dbReference type="Pfam" id="PF13649">
    <property type="entry name" value="Methyltransf_25"/>
    <property type="match status" value="1"/>
</dbReference>
<comment type="caution">
    <text evidence="3">The sequence shown here is derived from an EMBL/GenBank/DDBJ whole genome shotgun (WGS) entry which is preliminary data.</text>
</comment>
<dbReference type="InterPro" id="IPR016181">
    <property type="entry name" value="Acyl_CoA_acyltransferase"/>
</dbReference>
<evidence type="ECO:0000256" key="1">
    <source>
        <dbReference type="ARBA" id="ARBA00023251"/>
    </source>
</evidence>
<evidence type="ECO:0000313" key="3">
    <source>
        <dbReference type="EMBL" id="MDR6549859.1"/>
    </source>
</evidence>